<keyword evidence="4" id="KW-1185">Reference proteome</keyword>
<feature type="compositionally biased region" description="Basic and acidic residues" evidence="1">
    <location>
        <begin position="131"/>
        <end position="150"/>
    </location>
</feature>
<comment type="caution">
    <text evidence="3">The sequence shown here is derived from an EMBL/GenBank/DDBJ whole genome shotgun (WGS) entry which is preliminary data.</text>
</comment>
<dbReference type="InterPro" id="IPR002560">
    <property type="entry name" value="Transposase_DDE"/>
</dbReference>
<proteinExistence type="predicted"/>
<evidence type="ECO:0000256" key="1">
    <source>
        <dbReference type="SAM" id="MobiDB-lite"/>
    </source>
</evidence>
<dbReference type="EMBL" id="BMMM01000014">
    <property type="protein sequence ID" value="GGN81426.1"/>
    <property type="molecule type" value="Genomic_DNA"/>
</dbReference>
<sequence length="166" mass="17703">MDEVGEGVGGDTAGAAEGDRGELSGAEQVVDGGAAELETGLIDCETGRPLDLLPGRDAATLADWLREHRGSELICRDRGGSYADGARTGAPNAIQVADRFHLWQNLGTAVERSVRRHNDCLKKVAVRDDGLANDADAEKEMSPIEARIRETTPSAAPHELRSPKNY</sequence>
<feature type="region of interest" description="Disordered" evidence="1">
    <location>
        <begin position="1"/>
        <end position="24"/>
    </location>
</feature>
<evidence type="ECO:0000259" key="2">
    <source>
        <dbReference type="Pfam" id="PF01610"/>
    </source>
</evidence>
<organism evidence="3 4">
    <name type="scientific">Streptomyces albiflavescens</name>
    <dbReference type="NCBI Taxonomy" id="1623582"/>
    <lineage>
        <taxon>Bacteria</taxon>
        <taxon>Bacillati</taxon>
        <taxon>Actinomycetota</taxon>
        <taxon>Actinomycetes</taxon>
        <taxon>Kitasatosporales</taxon>
        <taxon>Streptomycetaceae</taxon>
        <taxon>Streptomyces</taxon>
    </lineage>
</organism>
<feature type="compositionally biased region" description="Gly residues" evidence="1">
    <location>
        <begin position="1"/>
        <end position="12"/>
    </location>
</feature>
<dbReference type="PANTHER" id="PTHR33498:SF1">
    <property type="entry name" value="TRANSPOSASE FOR INSERTION SEQUENCE ELEMENT IS1557"/>
    <property type="match status" value="1"/>
</dbReference>
<dbReference type="Proteomes" id="UP000600365">
    <property type="component" value="Unassembled WGS sequence"/>
</dbReference>
<reference evidence="3 4" key="1">
    <citation type="journal article" date="2014" name="Int. J. Syst. Evol. Microbiol.">
        <title>Complete genome sequence of Corynebacterium casei LMG S-19264T (=DSM 44701T), isolated from a smear-ripened cheese.</title>
        <authorList>
            <consortium name="US DOE Joint Genome Institute (JGI-PGF)"/>
            <person name="Walter F."/>
            <person name="Albersmeier A."/>
            <person name="Kalinowski J."/>
            <person name="Ruckert C."/>
        </authorList>
    </citation>
    <scope>NUCLEOTIDE SEQUENCE [LARGE SCALE GENOMIC DNA]</scope>
    <source>
        <strain evidence="3 4">CGMCC 4.7111</strain>
    </source>
</reference>
<feature type="region of interest" description="Disordered" evidence="1">
    <location>
        <begin position="131"/>
        <end position="166"/>
    </location>
</feature>
<gene>
    <name evidence="3" type="ORF">GCM10011579_067980</name>
</gene>
<evidence type="ECO:0000313" key="4">
    <source>
        <dbReference type="Proteomes" id="UP000600365"/>
    </source>
</evidence>
<dbReference type="InterPro" id="IPR047951">
    <property type="entry name" value="Transpos_ISL3"/>
</dbReference>
<dbReference type="Pfam" id="PF01610">
    <property type="entry name" value="DDE_Tnp_ISL3"/>
    <property type="match status" value="1"/>
</dbReference>
<dbReference type="AlphaFoldDB" id="A0A917Y9L9"/>
<evidence type="ECO:0000313" key="3">
    <source>
        <dbReference type="EMBL" id="GGN81426.1"/>
    </source>
</evidence>
<accession>A0A917Y9L9</accession>
<name>A0A917Y9L9_9ACTN</name>
<protein>
    <recommendedName>
        <fullName evidence="2">Transposase IS204/IS1001/IS1096/IS1165 DDE domain-containing protein</fullName>
    </recommendedName>
</protein>
<feature type="domain" description="Transposase IS204/IS1001/IS1096/IS1165 DDE" evidence="2">
    <location>
        <begin position="39"/>
        <end position="121"/>
    </location>
</feature>
<dbReference type="PANTHER" id="PTHR33498">
    <property type="entry name" value="TRANSPOSASE FOR INSERTION SEQUENCE ELEMENT IS1557"/>
    <property type="match status" value="1"/>
</dbReference>